<keyword evidence="2" id="KW-0418">Kinase</keyword>
<name>A0A9E2F653_PSYF1</name>
<protein>
    <submittedName>
        <fullName evidence="2">Lipid kinase BmrU</fullName>
        <ecNumber evidence="2">2.7.1.-</ecNumber>
    </submittedName>
</protein>
<evidence type="ECO:0000313" key="2">
    <source>
        <dbReference type="EMBL" id="MBT9144238.1"/>
    </source>
</evidence>
<accession>A0A9E2F653</accession>
<gene>
    <name evidence="2" type="primary">bmrU</name>
    <name evidence="2" type="ORF">DDT42_00070</name>
</gene>
<dbReference type="SUPFAM" id="SSF111331">
    <property type="entry name" value="NAD kinase/diacylglycerol kinase-like"/>
    <property type="match status" value="1"/>
</dbReference>
<dbReference type="Gene3D" id="3.40.50.10330">
    <property type="entry name" value="Probable inorganic polyphosphate/atp-NAD kinase, domain 1"/>
    <property type="match status" value="1"/>
</dbReference>
<comment type="caution">
    <text evidence="2">The sequence shown here is derived from an EMBL/GenBank/DDBJ whole genome shotgun (WGS) entry which is preliminary data.</text>
</comment>
<dbReference type="PROSITE" id="PS50146">
    <property type="entry name" value="DAGK"/>
    <property type="match status" value="1"/>
</dbReference>
<dbReference type="EMBL" id="QLTW01000002">
    <property type="protein sequence ID" value="MBT9144238.1"/>
    <property type="molecule type" value="Genomic_DNA"/>
</dbReference>
<proteinExistence type="predicted"/>
<dbReference type="Proteomes" id="UP000811545">
    <property type="component" value="Unassembled WGS sequence"/>
</dbReference>
<dbReference type="InterPro" id="IPR001206">
    <property type="entry name" value="Diacylglycerol_kinase_cat_dom"/>
</dbReference>
<dbReference type="EC" id="2.7.1.-" evidence="2"/>
<reference evidence="2 3" key="1">
    <citation type="journal article" date="2021" name="bioRxiv">
        <title>Unique metabolic strategies in Hadean analogues reveal hints for primordial physiology.</title>
        <authorList>
            <person name="Nobu M.K."/>
            <person name="Nakai R."/>
            <person name="Tamazawa S."/>
            <person name="Mori H."/>
            <person name="Toyoda A."/>
            <person name="Ijiri A."/>
            <person name="Suzuki S."/>
            <person name="Kurokawa K."/>
            <person name="Kamagata Y."/>
            <person name="Tamaki H."/>
        </authorList>
    </citation>
    <scope>NUCLEOTIDE SEQUENCE [LARGE SCALE GENOMIC DNA]</scope>
    <source>
        <strain evidence="2">BS525</strain>
    </source>
</reference>
<dbReference type="Gene3D" id="2.60.200.40">
    <property type="match status" value="1"/>
</dbReference>
<dbReference type="InterPro" id="IPR016064">
    <property type="entry name" value="NAD/diacylglycerol_kinase_sf"/>
</dbReference>
<dbReference type="Pfam" id="PF00781">
    <property type="entry name" value="DAGK_cat"/>
    <property type="match status" value="1"/>
</dbReference>
<dbReference type="InterPro" id="IPR017438">
    <property type="entry name" value="ATP-NAD_kinase_N"/>
</dbReference>
<feature type="domain" description="DAGKc" evidence="1">
    <location>
        <begin position="1"/>
        <end position="107"/>
    </location>
</feature>
<dbReference type="GO" id="GO:0016301">
    <property type="term" value="F:kinase activity"/>
    <property type="evidence" value="ECO:0007669"/>
    <property type="project" value="UniProtKB-KW"/>
</dbReference>
<sequence length="265" mass="29518">MELTVLYPHTKSKFIAKYLLYQHKIKWIKIGEKIPEAPLLVTAGGDGTIHYAVNRINLDKTKLLVLPLGRGNAFARIFNLPIGLLSDKDILTGQELEVQLLEVNNRLAILATGMGMGGEVMHYANPYSQFGFPSYILSTLKSIQTTPAYSFTINNNLYPDLLTVEISLWGMAGYGLPFTNSSTIGPYLTMIKGNPLMAAFKFLLGQFPDWEGAKTIKGEAFTLKTEEEINAHIDGENFLTRYLEVKLSPKKVNIIKPQVSLFTNS</sequence>
<dbReference type="AlphaFoldDB" id="A0A9E2F653"/>
<evidence type="ECO:0000259" key="1">
    <source>
        <dbReference type="PROSITE" id="PS50146"/>
    </source>
</evidence>
<evidence type="ECO:0000313" key="3">
    <source>
        <dbReference type="Proteomes" id="UP000811545"/>
    </source>
</evidence>
<organism evidence="2 3">
    <name type="scientific">Psychracetigena formicireducens</name>
    <dbReference type="NCBI Taxonomy" id="2986056"/>
    <lineage>
        <taxon>Bacteria</taxon>
        <taxon>Bacillati</taxon>
        <taxon>Candidatus Lithacetigenota</taxon>
        <taxon>Candidatus Psychracetigena</taxon>
    </lineage>
</organism>
<keyword evidence="2" id="KW-0808">Transferase</keyword>